<protein>
    <submittedName>
        <fullName evidence="2">Uncharacterized protein</fullName>
    </submittedName>
</protein>
<keyword evidence="3" id="KW-1185">Reference proteome</keyword>
<evidence type="ECO:0000256" key="1">
    <source>
        <dbReference type="SAM" id="MobiDB-lite"/>
    </source>
</evidence>
<proteinExistence type="predicted"/>
<evidence type="ECO:0000313" key="3">
    <source>
        <dbReference type="Proteomes" id="UP000276133"/>
    </source>
</evidence>
<dbReference type="AlphaFoldDB" id="A0A3M7RT73"/>
<dbReference type="Proteomes" id="UP000276133">
    <property type="component" value="Unassembled WGS sequence"/>
</dbReference>
<dbReference type="EMBL" id="REGN01002729">
    <property type="protein sequence ID" value="RNA26515.1"/>
    <property type="molecule type" value="Genomic_DNA"/>
</dbReference>
<accession>A0A3M7RT73</accession>
<organism evidence="2 3">
    <name type="scientific">Brachionus plicatilis</name>
    <name type="common">Marine rotifer</name>
    <name type="synonym">Brachionus muelleri</name>
    <dbReference type="NCBI Taxonomy" id="10195"/>
    <lineage>
        <taxon>Eukaryota</taxon>
        <taxon>Metazoa</taxon>
        <taxon>Spiralia</taxon>
        <taxon>Gnathifera</taxon>
        <taxon>Rotifera</taxon>
        <taxon>Eurotatoria</taxon>
        <taxon>Monogononta</taxon>
        <taxon>Pseudotrocha</taxon>
        <taxon>Ploima</taxon>
        <taxon>Brachionidae</taxon>
        <taxon>Brachionus</taxon>
    </lineage>
</organism>
<feature type="region of interest" description="Disordered" evidence="1">
    <location>
        <begin position="1"/>
        <end position="33"/>
    </location>
</feature>
<reference evidence="2 3" key="1">
    <citation type="journal article" date="2018" name="Sci. Rep.">
        <title>Genomic signatures of local adaptation to the degree of environmental predictability in rotifers.</title>
        <authorList>
            <person name="Franch-Gras L."/>
            <person name="Hahn C."/>
            <person name="Garcia-Roger E.M."/>
            <person name="Carmona M.J."/>
            <person name="Serra M."/>
            <person name="Gomez A."/>
        </authorList>
    </citation>
    <scope>NUCLEOTIDE SEQUENCE [LARGE SCALE GENOMIC DNA]</scope>
    <source>
        <strain evidence="2">HYR1</strain>
    </source>
</reference>
<gene>
    <name evidence="2" type="ORF">BpHYR1_013853</name>
</gene>
<comment type="caution">
    <text evidence="2">The sequence shown here is derived from an EMBL/GenBank/DDBJ whole genome shotgun (WGS) entry which is preliminary data.</text>
</comment>
<evidence type="ECO:0000313" key="2">
    <source>
        <dbReference type="EMBL" id="RNA26515.1"/>
    </source>
</evidence>
<sequence>MAGQLTDRPCGGWPTERPLNDRPCADRPSTKRKIPTEEIKRVVDFFTSRIRKHLDQYIPKNEIPNFAYLVIYDCNSLDL</sequence>
<name>A0A3M7RT73_BRAPC</name>
<feature type="compositionally biased region" description="Basic and acidic residues" evidence="1">
    <location>
        <begin position="18"/>
        <end position="33"/>
    </location>
</feature>